<organism evidence="1 2">
    <name type="scientific">Aquilegia coerulea</name>
    <name type="common">Rocky mountain columbine</name>
    <dbReference type="NCBI Taxonomy" id="218851"/>
    <lineage>
        <taxon>Eukaryota</taxon>
        <taxon>Viridiplantae</taxon>
        <taxon>Streptophyta</taxon>
        <taxon>Embryophyta</taxon>
        <taxon>Tracheophyta</taxon>
        <taxon>Spermatophyta</taxon>
        <taxon>Magnoliopsida</taxon>
        <taxon>Ranunculales</taxon>
        <taxon>Ranunculaceae</taxon>
        <taxon>Thalictroideae</taxon>
        <taxon>Aquilegia</taxon>
    </lineage>
</organism>
<dbReference type="Gene3D" id="2.60.120.650">
    <property type="entry name" value="Cupin"/>
    <property type="match status" value="1"/>
</dbReference>
<dbReference type="OrthoDB" id="1667110at2759"/>
<keyword evidence="2" id="KW-1185">Reference proteome</keyword>
<dbReference type="Proteomes" id="UP000230069">
    <property type="component" value="Unassembled WGS sequence"/>
</dbReference>
<evidence type="ECO:0000313" key="1">
    <source>
        <dbReference type="EMBL" id="PIA30424.1"/>
    </source>
</evidence>
<sequence length="136" mass="15404">MNGWQHTKIEKIQRTFKEHDASHSHGDVEVTITEGDLSLDTVPNVHGETNKSCSALNGNAYEIMDYKLCTSTEATCGTENREVEPGRSDNGDTDIDEKSHVGAIWDVFHRQDVPNLIEYLMVHWKDLRNPTVRPLN</sequence>
<dbReference type="AlphaFoldDB" id="A0A2G5CGK6"/>
<accession>A0A2G5CGK6</accession>
<protein>
    <submittedName>
        <fullName evidence="1">Uncharacterized protein</fullName>
    </submittedName>
</protein>
<dbReference type="InParanoid" id="A0A2G5CGK6"/>
<reference evidence="1 2" key="1">
    <citation type="submission" date="2017-09" db="EMBL/GenBank/DDBJ databases">
        <title>WGS assembly of Aquilegia coerulea Goldsmith.</title>
        <authorList>
            <person name="Hodges S."/>
            <person name="Kramer E."/>
            <person name="Nordborg M."/>
            <person name="Tomkins J."/>
            <person name="Borevitz J."/>
            <person name="Derieg N."/>
            <person name="Yan J."/>
            <person name="Mihaltcheva S."/>
            <person name="Hayes R.D."/>
            <person name="Rokhsar D."/>
        </authorList>
    </citation>
    <scope>NUCLEOTIDE SEQUENCE [LARGE SCALE GENOMIC DNA]</scope>
    <source>
        <strain evidence="2">cv. Goldsmith</strain>
    </source>
</reference>
<name>A0A2G5CGK6_AQUCA</name>
<proteinExistence type="predicted"/>
<dbReference type="EMBL" id="KZ305073">
    <property type="protein sequence ID" value="PIA30424.1"/>
    <property type="molecule type" value="Genomic_DNA"/>
</dbReference>
<gene>
    <name evidence="1" type="ORF">AQUCO_05600108v1</name>
</gene>
<evidence type="ECO:0000313" key="2">
    <source>
        <dbReference type="Proteomes" id="UP000230069"/>
    </source>
</evidence>